<accession>A0A840ZJI2</accession>
<comment type="caution">
    <text evidence="1">The sequence shown here is derived from an EMBL/GenBank/DDBJ whole genome shotgun (WGS) entry which is preliminary data.</text>
</comment>
<keyword evidence="2" id="KW-1185">Reference proteome</keyword>
<evidence type="ECO:0000313" key="2">
    <source>
        <dbReference type="Proteomes" id="UP000583454"/>
    </source>
</evidence>
<gene>
    <name evidence="1" type="ORF">HNR00_001999</name>
</gene>
<dbReference type="EMBL" id="JACHOP010000006">
    <property type="protein sequence ID" value="MBB5757288.1"/>
    <property type="molecule type" value="Genomic_DNA"/>
</dbReference>
<evidence type="ECO:0000313" key="1">
    <source>
        <dbReference type="EMBL" id="MBB5757288.1"/>
    </source>
</evidence>
<dbReference type="AlphaFoldDB" id="A0A840ZJI2"/>
<sequence>MPSALSILGHFSARRTLASCLRCGEARIEATMRHSLLTAVLPALLALPLLAPSPTRADECDALAMRIAQATGAKKPGRRMGPSIDVRAASGVTLNLTCRAQPIVQASSGEPSPSATYFRELTVASELVIGEPAGVIQPILARAYETALREGRKSFIQQNGWSASCYTDSAGALRTLCSVGRIPTD</sequence>
<dbReference type="Proteomes" id="UP000583454">
    <property type="component" value="Unassembled WGS sequence"/>
</dbReference>
<reference evidence="1 2" key="1">
    <citation type="submission" date="2020-08" db="EMBL/GenBank/DDBJ databases">
        <title>Genomic Encyclopedia of Type Strains, Phase IV (KMG-IV): sequencing the most valuable type-strain genomes for metagenomic binning, comparative biology and taxonomic classification.</title>
        <authorList>
            <person name="Goeker M."/>
        </authorList>
    </citation>
    <scope>NUCLEOTIDE SEQUENCE [LARGE SCALE GENOMIC DNA]</scope>
    <source>
        <strain evidence="1 2">DSM 2163</strain>
    </source>
</reference>
<organism evidence="1 2">
    <name type="scientific">Methylorubrum rhodinum</name>
    <dbReference type="NCBI Taxonomy" id="29428"/>
    <lineage>
        <taxon>Bacteria</taxon>
        <taxon>Pseudomonadati</taxon>
        <taxon>Pseudomonadota</taxon>
        <taxon>Alphaproteobacteria</taxon>
        <taxon>Hyphomicrobiales</taxon>
        <taxon>Methylobacteriaceae</taxon>
        <taxon>Methylorubrum</taxon>
    </lineage>
</organism>
<proteinExistence type="predicted"/>
<protein>
    <submittedName>
        <fullName evidence="1">Uncharacterized protein</fullName>
    </submittedName>
</protein>
<name>A0A840ZJI2_9HYPH</name>